<gene>
    <name evidence="3" type="ORF">HYH03_006855</name>
</gene>
<evidence type="ECO:0000313" key="4">
    <source>
        <dbReference type="Proteomes" id="UP000612055"/>
    </source>
</evidence>
<name>A0A836BZQ8_9CHLO</name>
<dbReference type="Pfam" id="PF02469">
    <property type="entry name" value="Fasciclin"/>
    <property type="match status" value="1"/>
</dbReference>
<evidence type="ECO:0000256" key="1">
    <source>
        <dbReference type="SAM" id="SignalP"/>
    </source>
</evidence>
<dbReference type="PANTHER" id="PTHR10900">
    <property type="entry name" value="PERIOSTIN-RELATED"/>
    <property type="match status" value="1"/>
</dbReference>
<dbReference type="SMART" id="SM00554">
    <property type="entry name" value="FAS1"/>
    <property type="match status" value="1"/>
</dbReference>
<protein>
    <recommendedName>
        <fullName evidence="2">FAS1 domain-containing protein</fullName>
    </recommendedName>
</protein>
<dbReference type="Proteomes" id="UP000612055">
    <property type="component" value="Unassembled WGS sequence"/>
</dbReference>
<dbReference type="PROSITE" id="PS50213">
    <property type="entry name" value="FAS1"/>
    <property type="match status" value="1"/>
</dbReference>
<feature type="signal peptide" evidence="1">
    <location>
        <begin position="1"/>
        <end position="25"/>
    </location>
</feature>
<keyword evidence="1" id="KW-0732">Signal</keyword>
<dbReference type="InterPro" id="IPR050904">
    <property type="entry name" value="Adhesion/Biosynth-related"/>
</dbReference>
<organism evidence="3 4">
    <name type="scientific">Edaphochlamys debaryana</name>
    <dbReference type="NCBI Taxonomy" id="47281"/>
    <lineage>
        <taxon>Eukaryota</taxon>
        <taxon>Viridiplantae</taxon>
        <taxon>Chlorophyta</taxon>
        <taxon>core chlorophytes</taxon>
        <taxon>Chlorophyceae</taxon>
        <taxon>CS clade</taxon>
        <taxon>Chlamydomonadales</taxon>
        <taxon>Chlamydomonadales incertae sedis</taxon>
        <taxon>Edaphochlamys</taxon>
    </lineage>
</organism>
<feature type="chain" id="PRO_5032477451" description="FAS1 domain-containing protein" evidence="1">
    <location>
        <begin position="26"/>
        <end position="180"/>
    </location>
</feature>
<dbReference type="InterPro" id="IPR036378">
    <property type="entry name" value="FAS1_dom_sf"/>
</dbReference>
<accession>A0A836BZQ8</accession>
<reference evidence="3" key="1">
    <citation type="journal article" date="2020" name="bioRxiv">
        <title>Comparative genomics of Chlamydomonas.</title>
        <authorList>
            <person name="Craig R.J."/>
            <person name="Hasan A.R."/>
            <person name="Ness R.W."/>
            <person name="Keightley P.D."/>
        </authorList>
    </citation>
    <scope>NUCLEOTIDE SEQUENCE</scope>
    <source>
        <strain evidence="3">CCAP 11/70</strain>
    </source>
</reference>
<dbReference type="Gene3D" id="2.30.180.10">
    <property type="entry name" value="FAS1 domain"/>
    <property type="match status" value="1"/>
</dbReference>
<dbReference type="InterPro" id="IPR000782">
    <property type="entry name" value="FAS1_domain"/>
</dbReference>
<dbReference type="SUPFAM" id="SSF82153">
    <property type="entry name" value="FAS1 domain"/>
    <property type="match status" value="1"/>
</dbReference>
<feature type="domain" description="FAS1" evidence="2">
    <location>
        <begin position="32"/>
        <end position="172"/>
    </location>
</feature>
<dbReference type="OrthoDB" id="544886at2759"/>
<dbReference type="EMBL" id="JAEHOE010000027">
    <property type="protein sequence ID" value="KAG2494920.1"/>
    <property type="molecule type" value="Genomic_DNA"/>
</dbReference>
<dbReference type="PANTHER" id="PTHR10900:SF77">
    <property type="entry name" value="FI19380P1"/>
    <property type="match status" value="1"/>
</dbReference>
<evidence type="ECO:0000259" key="2">
    <source>
        <dbReference type="PROSITE" id="PS50213"/>
    </source>
</evidence>
<dbReference type="GO" id="GO:0005615">
    <property type="term" value="C:extracellular space"/>
    <property type="evidence" value="ECO:0007669"/>
    <property type="project" value="TreeGrafter"/>
</dbReference>
<keyword evidence="4" id="KW-1185">Reference proteome</keyword>
<dbReference type="AlphaFoldDB" id="A0A836BZQ8"/>
<sequence>MARTLPALALAAGLLALLAVSAVEAAPRRGARALLGDGEDDGSGVSIAIKAFNATGAGGLLGDGPATIFAPTDKAFKKLASYLNLSASDLLSSPVAVDILKLHVVPGAALRSTDLPDGQTVDATSLAGAVLKVTRSGSDVTVGVAGSNKTADVVKADIPFNAAIVHVIDKVLVPPSGTTK</sequence>
<evidence type="ECO:0000313" key="3">
    <source>
        <dbReference type="EMBL" id="KAG2494920.1"/>
    </source>
</evidence>
<proteinExistence type="predicted"/>
<comment type="caution">
    <text evidence="3">The sequence shown here is derived from an EMBL/GenBank/DDBJ whole genome shotgun (WGS) entry which is preliminary data.</text>
</comment>